<protein>
    <recommendedName>
        <fullName evidence="1">Hydroxynaphthalene reductase-like protein Arp2</fullName>
    </recommendedName>
</protein>
<dbReference type="InterPro" id="IPR004328">
    <property type="entry name" value="BRO1_dom"/>
</dbReference>
<dbReference type="Proteomes" id="UP000031186">
    <property type="component" value="Unassembled WGS sequence"/>
</dbReference>
<dbReference type="Gene3D" id="1.20.140.50">
    <property type="entry name" value="alix/aip1 like domains"/>
    <property type="match status" value="1"/>
</dbReference>
<comment type="function">
    <text evidence="4">Hydroxynaphthalene reductase-like protein; part of the Pks2 gene cluster that mediates the formation of infectious structures (appressoria), enabling these fungi to kill insects faster. The product of the Pks2 gene cluster is different from the one of Pks1 and has still not been identified.</text>
</comment>
<dbReference type="EMBL" id="AZNF01000016">
    <property type="protein sequence ID" value="KID61142.1"/>
    <property type="molecule type" value="Genomic_DNA"/>
</dbReference>
<dbReference type="InterPro" id="IPR036291">
    <property type="entry name" value="NAD(P)-bd_dom_sf"/>
</dbReference>
<feature type="domain" description="BRO1" evidence="7">
    <location>
        <begin position="256"/>
        <end position="652"/>
    </location>
</feature>
<keyword evidence="5" id="KW-0175">Coiled coil</keyword>
<dbReference type="InterPro" id="IPR002347">
    <property type="entry name" value="SDR_fam"/>
</dbReference>
<accession>A0A0B4EZV4</accession>
<dbReference type="Gene3D" id="1.20.120.560">
    <property type="entry name" value="alix/aip1 in complex with the ypdl late domain"/>
    <property type="match status" value="1"/>
</dbReference>
<proteinExistence type="inferred from homology"/>
<feature type="compositionally biased region" description="Basic and acidic residues" evidence="6">
    <location>
        <begin position="722"/>
        <end position="740"/>
    </location>
</feature>
<dbReference type="Pfam" id="PF13561">
    <property type="entry name" value="adh_short_C2"/>
    <property type="match status" value="1"/>
</dbReference>
<gene>
    <name evidence="8" type="ORF">MAN_09426</name>
</gene>
<dbReference type="CDD" id="cd09241">
    <property type="entry name" value="BRO1_ScRim20-like"/>
    <property type="match status" value="1"/>
</dbReference>
<evidence type="ECO:0000256" key="4">
    <source>
        <dbReference type="ARBA" id="ARBA00046017"/>
    </source>
</evidence>
<dbReference type="PANTHER" id="PTHR23030:SF39">
    <property type="entry name" value="PROGRAMMED CELL DEATH 6-INTERACTING PROTEIN"/>
    <property type="match status" value="1"/>
</dbReference>
<dbReference type="Pfam" id="PF13949">
    <property type="entry name" value="ALIX_LYPXL_bnd"/>
    <property type="match status" value="1"/>
</dbReference>
<evidence type="ECO:0000256" key="1">
    <source>
        <dbReference type="ARBA" id="ARBA00015194"/>
    </source>
</evidence>
<dbReference type="PRINTS" id="PR00081">
    <property type="entry name" value="GDHRDH"/>
</dbReference>
<dbReference type="CDD" id="cd05233">
    <property type="entry name" value="SDR_c"/>
    <property type="match status" value="1"/>
</dbReference>
<feature type="non-terminal residue" evidence="8">
    <location>
        <position position="1"/>
    </location>
</feature>
<dbReference type="VEuPathDB" id="FungiDB:MAN_09426"/>
<dbReference type="Gene3D" id="3.40.50.720">
    <property type="entry name" value="NAD(P)-binding Rossmann-like Domain"/>
    <property type="match status" value="1"/>
</dbReference>
<feature type="region of interest" description="Disordered" evidence="6">
    <location>
        <begin position="1025"/>
        <end position="1121"/>
    </location>
</feature>
<dbReference type="InterPro" id="IPR025304">
    <property type="entry name" value="ALIX_V_dom"/>
</dbReference>
<evidence type="ECO:0000256" key="2">
    <source>
        <dbReference type="ARBA" id="ARBA00022857"/>
    </source>
</evidence>
<name>A0A0B4EZV4_METAF</name>
<dbReference type="PRINTS" id="PR00080">
    <property type="entry name" value="SDRFAMILY"/>
</dbReference>
<dbReference type="PROSITE" id="PS51180">
    <property type="entry name" value="BRO1"/>
    <property type="match status" value="1"/>
</dbReference>
<dbReference type="Gene3D" id="1.25.40.280">
    <property type="entry name" value="alix/aip1 like domains"/>
    <property type="match status" value="1"/>
</dbReference>
<comment type="similarity">
    <text evidence="3">Belongs to the palA/RIM20 family.</text>
</comment>
<comment type="caution">
    <text evidence="8">The sequence shown here is derived from an EMBL/GenBank/DDBJ whole genome shotgun (WGS) entry which is preliminary data.</text>
</comment>
<dbReference type="CDD" id="cd09236">
    <property type="entry name" value="V_AnPalA_UmRIM20_like"/>
    <property type="match status" value="1"/>
</dbReference>
<dbReference type="PROSITE" id="PS00061">
    <property type="entry name" value="ADH_SHORT"/>
    <property type="match status" value="1"/>
</dbReference>
<dbReference type="InterPro" id="IPR020904">
    <property type="entry name" value="Sc_DH/Rdtase_CS"/>
</dbReference>
<feature type="region of interest" description="Disordered" evidence="6">
    <location>
        <begin position="722"/>
        <end position="750"/>
    </location>
</feature>
<organism evidence="8 9">
    <name type="scientific">Metarhizium anisopliae (strain ARSEF 549)</name>
    <dbReference type="NCBI Taxonomy" id="3151832"/>
    <lineage>
        <taxon>Eukaryota</taxon>
        <taxon>Fungi</taxon>
        <taxon>Dikarya</taxon>
        <taxon>Ascomycota</taxon>
        <taxon>Pezizomycotina</taxon>
        <taxon>Sordariomycetes</taxon>
        <taxon>Hypocreomycetidae</taxon>
        <taxon>Hypocreales</taxon>
        <taxon>Clavicipitaceae</taxon>
        <taxon>Metarhizium</taxon>
    </lineage>
</organism>
<reference evidence="8 9" key="1">
    <citation type="journal article" date="2014" name="Proc. Natl. Acad. Sci. U.S.A.">
        <title>Trajectory and genomic determinants of fungal-pathogen speciation and host adaptation.</title>
        <authorList>
            <person name="Hu X."/>
            <person name="Xiao G."/>
            <person name="Zheng P."/>
            <person name="Shang Y."/>
            <person name="Su Y."/>
            <person name="Zhang X."/>
            <person name="Liu X."/>
            <person name="Zhan S."/>
            <person name="St Leger R.J."/>
            <person name="Wang C."/>
        </authorList>
    </citation>
    <scope>NUCLEOTIDE SEQUENCE [LARGE SCALE GENOMIC DNA]</scope>
    <source>
        <strain evidence="8 9">ARSEF 549</strain>
    </source>
</reference>
<evidence type="ECO:0000313" key="8">
    <source>
        <dbReference type="EMBL" id="KID61142.1"/>
    </source>
</evidence>
<dbReference type="HOGENOM" id="CLU_007181_0_0_1"/>
<dbReference type="Pfam" id="PF03097">
    <property type="entry name" value="BRO1"/>
    <property type="match status" value="1"/>
</dbReference>
<evidence type="ECO:0000259" key="7">
    <source>
        <dbReference type="PROSITE" id="PS51180"/>
    </source>
</evidence>
<dbReference type="GO" id="GO:0005768">
    <property type="term" value="C:endosome"/>
    <property type="evidence" value="ECO:0007669"/>
    <property type="project" value="TreeGrafter"/>
</dbReference>
<sequence length="1121" mass="124229">MDQYAIYPSLRGKVVLITGAAEGIGAAAVELFCRQGSQVVFLDIADDSARELVDRLASVSGATTPTFMHCDVTDLERLGECAQTTLARFGRVDVLVNNAGCAGPESRVPTSRVTPASFERDVNVNLRHQFFLTQHVAPAMQRQGGGSIINMGSITWRIPATEVPVYTTCKAAVVGMTRTHAREFGGHGVRVNSIMPGSIATRRQIDTVLTDEYRAESLAAQCLKRVLLPVEVARLMLFLASDDSSAITGGSHVTGSILSLPFRRSTQLSLASVIRQYINSKYDQHPDMFKQDLEVIDALRQDAINVREPHPSGIKKLQAYAGQLAWISGKFPIDIGAEFTWYPALGYNTERPMVRNNIKYELLNVLYNLAALYSQLAVNTSRGTAEGIKTAANQFSLAAGVLSHMKKEVVPLLRMYDPPEDMDEHTLESLMQLFLAQSQECFWQKAVVDGYKDASIAKLAARVSDLYNLAGEAAMKSEAISSAWIHHMTAKHHHFAAAAQYRAACDCLEKRRYGEEVARLTDAVACVTEGLKETKGGYLNKTVVDDLNGLKRKVEEDLKRAEKDNDMIFLNPVPPKSELKTLERANMAVARVPPQVANPFDFLGDRAEFGPALFSRLVPFSVHVAISIYEERRDRMVNQNIIQDLEGLNDKIHSLFSAIGLPGSLQALEKPLGLPPSLVQHAEELRQADAIGRLRKSFTDIDKLRAADIAIFEEGTSALAAEREEDQKARRKYGTDRWTRPESQSDAQGGKLWGHADEIEGYFASSASSDGVVREKFTANEELLHVLCGSDRGLMDFVPSSSQRDTNPELKASVGKLRSAYNDILRLESRRRKKVETLRENARKDDIKPDILKEAARLERTYPSTAIVPAHFEDFFEKRLDRLYEPELDALDKESLEQDRLLKEVERANAEFESQKRRCGDRGSREREQALQKLDSAYFKYKEIINNLEVGRKFYNDLNKIVGQGFRDVVKGWVAQRRMEARVLEEELSMPPLSTLNLSRDHAPLQGASTTQYQAAQPAYFAPEPVAQHHQTSPQRQNDHAAGQSPPNPVEASIQSWAGEEVRQPQPVAPQTTNPMTTMWNPAMGIKFGGGGPPAPRTDGGQQPGGGSATTWNPASGIKFG</sequence>
<feature type="coiled-coil region" evidence="5">
    <location>
        <begin position="888"/>
        <end position="922"/>
    </location>
</feature>
<keyword evidence="9" id="KW-1185">Reference proteome</keyword>
<dbReference type="SUPFAM" id="SSF51735">
    <property type="entry name" value="NAD(P)-binding Rossmann-fold domains"/>
    <property type="match status" value="1"/>
</dbReference>
<evidence type="ECO:0000256" key="5">
    <source>
        <dbReference type="SAM" id="Coils"/>
    </source>
</evidence>
<dbReference type="AlphaFoldDB" id="A0A0B4EZV4"/>
<dbReference type="PANTHER" id="PTHR23030">
    <property type="entry name" value="PCD6 INTERACTING PROTEIN-RELATED"/>
    <property type="match status" value="1"/>
</dbReference>
<evidence type="ECO:0000256" key="6">
    <source>
        <dbReference type="SAM" id="MobiDB-lite"/>
    </source>
</evidence>
<dbReference type="InterPro" id="IPR038499">
    <property type="entry name" value="BRO1_sf"/>
</dbReference>
<evidence type="ECO:0000256" key="3">
    <source>
        <dbReference type="ARBA" id="ARBA00038154"/>
    </source>
</evidence>
<dbReference type="SMART" id="SM01041">
    <property type="entry name" value="BRO1"/>
    <property type="match status" value="1"/>
</dbReference>
<evidence type="ECO:0000313" key="9">
    <source>
        <dbReference type="Proteomes" id="UP000031186"/>
    </source>
</evidence>
<feature type="compositionally biased region" description="Polar residues" evidence="6">
    <location>
        <begin position="1069"/>
        <end position="1080"/>
    </location>
</feature>
<dbReference type="FunFam" id="3.40.50.720:FF:000084">
    <property type="entry name" value="Short-chain dehydrogenase reductase"/>
    <property type="match status" value="1"/>
</dbReference>
<dbReference type="OrthoDB" id="64867at2759"/>
<keyword evidence="2" id="KW-0521">NADP</keyword>